<name>A0A8T9Q5P2_9BACT</name>
<dbReference type="RefSeq" id="WP_244674501.1">
    <property type="nucleotide sequence ID" value="NZ_CP095046.1"/>
</dbReference>
<dbReference type="EMBL" id="CP095046">
    <property type="protein sequence ID" value="UOQ71090.1"/>
    <property type="molecule type" value="Genomic_DNA"/>
</dbReference>
<evidence type="ECO:0000313" key="1">
    <source>
        <dbReference type="EMBL" id="UOQ71090.1"/>
    </source>
</evidence>
<proteinExistence type="predicted"/>
<gene>
    <name evidence="1" type="ORF">MUN79_20815</name>
</gene>
<reference evidence="1" key="1">
    <citation type="submission" date="2022-04" db="EMBL/GenBank/DDBJ databases">
        <title>Hymenobacter sp. isolated from the air.</title>
        <authorList>
            <person name="Won M."/>
            <person name="Lee C.-M."/>
            <person name="Woen H.-Y."/>
            <person name="Kwon S.-W."/>
        </authorList>
    </citation>
    <scope>NUCLEOTIDE SEQUENCE</scope>
    <source>
        <strain evidence="1">5116S-3</strain>
    </source>
</reference>
<dbReference type="Proteomes" id="UP000831796">
    <property type="component" value="Chromosome"/>
</dbReference>
<keyword evidence="2" id="KW-1185">Reference proteome</keyword>
<dbReference type="KEGG" id="hcu:MUN79_20815"/>
<organism evidence="1 2">
    <name type="scientific">Hymenobacter cellulosilyticus</name>
    <dbReference type="NCBI Taxonomy" id="2932248"/>
    <lineage>
        <taxon>Bacteria</taxon>
        <taxon>Pseudomonadati</taxon>
        <taxon>Bacteroidota</taxon>
        <taxon>Cytophagia</taxon>
        <taxon>Cytophagales</taxon>
        <taxon>Hymenobacteraceae</taxon>
        <taxon>Hymenobacter</taxon>
    </lineage>
</organism>
<accession>A0A8T9Q5P2</accession>
<sequence>MVELNLAANSCREIVRGKQIADVRYAPDLGTVYFTRNGQPGTWQRPAQ</sequence>
<dbReference type="AlphaFoldDB" id="A0A8T9Q5P2"/>
<protein>
    <submittedName>
        <fullName evidence="1">Uncharacterized protein</fullName>
    </submittedName>
</protein>
<evidence type="ECO:0000313" key="2">
    <source>
        <dbReference type="Proteomes" id="UP000831796"/>
    </source>
</evidence>